<dbReference type="GeneID" id="20806750"/>
<proteinExistence type="predicted"/>
<accession>W4GUL7</accession>
<gene>
    <name evidence="2" type="ORF">H257_04754</name>
</gene>
<name>W4GUL7_APHAT</name>
<dbReference type="EMBL" id="KI913121">
    <property type="protein sequence ID" value="ETV83006.1"/>
    <property type="molecule type" value="Genomic_DNA"/>
</dbReference>
<reference evidence="2" key="1">
    <citation type="submission" date="2013-12" db="EMBL/GenBank/DDBJ databases">
        <title>The Genome Sequence of Aphanomyces astaci APO3.</title>
        <authorList>
            <consortium name="The Broad Institute Genomics Platform"/>
            <person name="Russ C."/>
            <person name="Tyler B."/>
            <person name="van West P."/>
            <person name="Dieguez-Uribeondo J."/>
            <person name="Young S.K."/>
            <person name="Zeng Q."/>
            <person name="Gargeya S."/>
            <person name="Fitzgerald M."/>
            <person name="Abouelleil A."/>
            <person name="Alvarado L."/>
            <person name="Chapman S.B."/>
            <person name="Gainer-Dewar J."/>
            <person name="Goldberg J."/>
            <person name="Griggs A."/>
            <person name="Gujja S."/>
            <person name="Hansen M."/>
            <person name="Howarth C."/>
            <person name="Imamovic A."/>
            <person name="Ireland A."/>
            <person name="Larimer J."/>
            <person name="McCowan C."/>
            <person name="Murphy C."/>
            <person name="Pearson M."/>
            <person name="Poon T.W."/>
            <person name="Priest M."/>
            <person name="Roberts A."/>
            <person name="Saif S."/>
            <person name="Shea T."/>
            <person name="Sykes S."/>
            <person name="Wortman J."/>
            <person name="Nusbaum C."/>
            <person name="Birren B."/>
        </authorList>
    </citation>
    <scope>NUCLEOTIDE SEQUENCE [LARGE SCALE GENOMIC DNA]</scope>
    <source>
        <strain evidence="2">APO3</strain>
    </source>
</reference>
<feature type="compositionally biased region" description="Basic and acidic residues" evidence="1">
    <location>
        <begin position="31"/>
        <end position="42"/>
    </location>
</feature>
<protein>
    <submittedName>
        <fullName evidence="2">Uncharacterized protein</fullName>
    </submittedName>
</protein>
<evidence type="ECO:0000313" key="2">
    <source>
        <dbReference type="EMBL" id="ETV83006.1"/>
    </source>
</evidence>
<dbReference type="VEuPathDB" id="FungiDB:H257_04754"/>
<dbReference type="RefSeq" id="XP_009827677.1">
    <property type="nucleotide sequence ID" value="XM_009829375.1"/>
</dbReference>
<sequence length="157" mass="17654">MPATHTQPGLIARSNEGCDYQRSQSPVNGTERFRSLEAERGRPVHRPTTTKGAHTNPVAVHLIPPRQLRHQLAPPTFSLSPMAMTWVNATSVFVYNAPALLDPPSFNDSTKLERRIFIRQYDKYLDQVNALQLNGSRPFAMPVSACRDVLTKKRMAM</sequence>
<feature type="region of interest" description="Disordered" evidence="1">
    <location>
        <begin position="1"/>
        <end position="53"/>
    </location>
</feature>
<dbReference type="AlphaFoldDB" id="W4GUL7"/>
<organism evidence="2">
    <name type="scientific">Aphanomyces astaci</name>
    <name type="common">Crayfish plague agent</name>
    <dbReference type="NCBI Taxonomy" id="112090"/>
    <lineage>
        <taxon>Eukaryota</taxon>
        <taxon>Sar</taxon>
        <taxon>Stramenopiles</taxon>
        <taxon>Oomycota</taxon>
        <taxon>Saprolegniomycetes</taxon>
        <taxon>Saprolegniales</taxon>
        <taxon>Verrucalvaceae</taxon>
        <taxon>Aphanomyces</taxon>
    </lineage>
</organism>
<evidence type="ECO:0000256" key="1">
    <source>
        <dbReference type="SAM" id="MobiDB-lite"/>
    </source>
</evidence>